<dbReference type="Gene3D" id="3.90.1150.10">
    <property type="entry name" value="Aspartate Aminotransferase, domain 1"/>
    <property type="match status" value="1"/>
</dbReference>
<dbReference type="Gene3D" id="3.40.640.10">
    <property type="entry name" value="Type I PLP-dependent aspartate aminotransferase-like (Major domain)"/>
    <property type="match status" value="1"/>
</dbReference>
<dbReference type="Pfam" id="PF00266">
    <property type="entry name" value="Aminotran_5"/>
    <property type="match status" value="1"/>
</dbReference>
<comment type="cofactor">
    <cofactor evidence="1 7">
        <name>pyridoxal 5'-phosphate</name>
        <dbReference type="ChEBI" id="CHEBI:597326"/>
    </cofactor>
</comment>
<feature type="domain" description="Aminotransferase class V" evidence="9">
    <location>
        <begin position="24"/>
        <end position="392"/>
    </location>
</feature>
<evidence type="ECO:0000256" key="6">
    <source>
        <dbReference type="ARBA" id="ARBA00050776"/>
    </source>
</evidence>
<proteinExistence type="inferred from homology"/>
<dbReference type="InterPro" id="IPR000192">
    <property type="entry name" value="Aminotrans_V_dom"/>
</dbReference>
<organism evidence="10 11">
    <name type="scientific">Eubacterium ramulus</name>
    <dbReference type="NCBI Taxonomy" id="39490"/>
    <lineage>
        <taxon>Bacteria</taxon>
        <taxon>Bacillati</taxon>
        <taxon>Bacillota</taxon>
        <taxon>Clostridia</taxon>
        <taxon>Eubacteriales</taxon>
        <taxon>Eubacteriaceae</taxon>
        <taxon>Eubacterium</taxon>
    </lineage>
</organism>
<evidence type="ECO:0000313" key="10">
    <source>
        <dbReference type="EMBL" id="CUM83239.1"/>
    </source>
</evidence>
<dbReference type="InterPro" id="IPR016454">
    <property type="entry name" value="Cysteine_dSase"/>
</dbReference>
<name>A0A173S0A9_EUBRA</name>
<dbReference type="GO" id="GO:0031071">
    <property type="term" value="F:cysteine desulfurase activity"/>
    <property type="evidence" value="ECO:0007669"/>
    <property type="project" value="UniProtKB-UniRule"/>
</dbReference>
<gene>
    <name evidence="10" type="primary">csd_1</name>
    <name evidence="10" type="ORF">ERS852448_00693</name>
</gene>
<reference evidence="10 11" key="1">
    <citation type="submission" date="2015-09" db="EMBL/GenBank/DDBJ databases">
        <authorList>
            <consortium name="Pathogen Informatics"/>
        </authorList>
    </citation>
    <scope>NUCLEOTIDE SEQUENCE [LARGE SCALE GENOMIC DNA]</scope>
    <source>
        <strain evidence="10 11">2789STDY5608891</strain>
    </source>
</reference>
<dbReference type="OrthoDB" id="9804366at2"/>
<keyword evidence="4 8" id="KW-0808">Transferase</keyword>
<dbReference type="GO" id="GO:0030170">
    <property type="term" value="F:pyridoxal phosphate binding"/>
    <property type="evidence" value="ECO:0007669"/>
    <property type="project" value="UniProtKB-UniRule"/>
</dbReference>
<dbReference type="PROSITE" id="PS00595">
    <property type="entry name" value="AA_TRANSFER_CLASS_5"/>
    <property type="match status" value="1"/>
</dbReference>
<comment type="catalytic activity">
    <reaction evidence="6 8">
        <text>(sulfur carrier)-H + L-cysteine = (sulfur carrier)-SH + L-alanine</text>
        <dbReference type="Rhea" id="RHEA:43892"/>
        <dbReference type="Rhea" id="RHEA-COMP:14737"/>
        <dbReference type="Rhea" id="RHEA-COMP:14739"/>
        <dbReference type="ChEBI" id="CHEBI:29917"/>
        <dbReference type="ChEBI" id="CHEBI:35235"/>
        <dbReference type="ChEBI" id="CHEBI:57972"/>
        <dbReference type="ChEBI" id="CHEBI:64428"/>
        <dbReference type="EC" id="2.8.1.7"/>
    </reaction>
</comment>
<comment type="function">
    <text evidence="8">Catalyzes the removal of elemental sulfur and selenium atoms from L-cysteine, L-cystine, L-selenocysteine, and L-selenocystine to produce L-alanine.</text>
</comment>
<dbReference type="InterPro" id="IPR015424">
    <property type="entry name" value="PyrdxlP-dep_Trfase"/>
</dbReference>
<dbReference type="SUPFAM" id="SSF53383">
    <property type="entry name" value="PLP-dependent transferases"/>
    <property type="match status" value="1"/>
</dbReference>
<evidence type="ECO:0000313" key="11">
    <source>
        <dbReference type="Proteomes" id="UP000095492"/>
    </source>
</evidence>
<dbReference type="InterPro" id="IPR010970">
    <property type="entry name" value="Cys_dSase_SufS"/>
</dbReference>
<evidence type="ECO:0000256" key="1">
    <source>
        <dbReference type="ARBA" id="ARBA00001933"/>
    </source>
</evidence>
<dbReference type="GO" id="GO:0006534">
    <property type="term" value="P:cysteine metabolic process"/>
    <property type="evidence" value="ECO:0007669"/>
    <property type="project" value="UniProtKB-UniRule"/>
</dbReference>
<sequence length="408" mass="46007">MRTWEEIREDFPILKEKIHGKDLIYLDNAATTQLPQQVLDCFVEHYTKYNANVHRGIHYLSEQSTMHMEAVRNKLKDFLHAENQGEIIFTSGATDSANLVAQSFLRHVLQPGDVVLSTELEHHANFVVWQQVCQECGADFRMIPTVDGELDMNAAHKMLSDKVKLLAVTAVSNVTGTVVDIETLIAWAKEYEIPVYIDAAQAVRHRTFDLAGLQCDFLGFSAHKMMGPTGVGCLFVREKWLNEMQPYRYGGGMIDIVTEEKTTFAELPARLEAGTPNYSGIITWGAALDYLMDIGIERMASYEEELIKKAEEVLEAIPQVNILGHPKQRAGCISIQIDGVHPYDFASMIDKYGVAVRTGSMCAQPIVNKMGLDTVIRISPAFYNTMEEMEKLGEYTEKVIAFFERIKR</sequence>
<dbReference type="Proteomes" id="UP000095492">
    <property type="component" value="Unassembled WGS sequence"/>
</dbReference>
<dbReference type="PIRSF" id="PIRSF005572">
    <property type="entry name" value="NifS"/>
    <property type="match status" value="1"/>
</dbReference>
<dbReference type="AlphaFoldDB" id="A0A173S0A9"/>
<dbReference type="EC" id="2.8.1.7" evidence="3 8"/>
<dbReference type="InterPro" id="IPR015421">
    <property type="entry name" value="PyrdxlP-dep_Trfase_major"/>
</dbReference>
<dbReference type="InterPro" id="IPR020578">
    <property type="entry name" value="Aminotrans_V_PyrdxlP_BS"/>
</dbReference>
<evidence type="ECO:0000256" key="7">
    <source>
        <dbReference type="RuleBase" id="RU004504"/>
    </source>
</evidence>
<dbReference type="GeneID" id="97392188"/>
<accession>A0A173S0A9</accession>
<comment type="similarity">
    <text evidence="2 8">Belongs to the class-V pyridoxal-phosphate-dependent aminotransferase family. Csd subfamily.</text>
</comment>
<protein>
    <recommendedName>
        <fullName evidence="3 8">Cysteine desulfurase</fullName>
        <ecNumber evidence="3 8">2.8.1.7</ecNumber>
    </recommendedName>
</protein>
<dbReference type="PANTHER" id="PTHR43586">
    <property type="entry name" value="CYSTEINE DESULFURASE"/>
    <property type="match status" value="1"/>
</dbReference>
<dbReference type="PANTHER" id="PTHR43586:SF8">
    <property type="entry name" value="CYSTEINE DESULFURASE 1, CHLOROPLASTIC"/>
    <property type="match status" value="1"/>
</dbReference>
<dbReference type="NCBIfam" id="TIGR01979">
    <property type="entry name" value="sufS"/>
    <property type="match status" value="1"/>
</dbReference>
<keyword evidence="5 8" id="KW-0663">Pyridoxal phosphate</keyword>
<dbReference type="EMBL" id="CYYA01000003">
    <property type="protein sequence ID" value="CUM83239.1"/>
    <property type="molecule type" value="Genomic_DNA"/>
</dbReference>
<dbReference type="InterPro" id="IPR015422">
    <property type="entry name" value="PyrdxlP-dep_Trfase_small"/>
</dbReference>
<evidence type="ECO:0000259" key="9">
    <source>
        <dbReference type="Pfam" id="PF00266"/>
    </source>
</evidence>
<evidence type="ECO:0000256" key="4">
    <source>
        <dbReference type="ARBA" id="ARBA00022679"/>
    </source>
</evidence>
<dbReference type="RefSeq" id="WP_055289406.1">
    <property type="nucleotide sequence ID" value="NZ_CAXUGT010000007.1"/>
</dbReference>
<dbReference type="CDD" id="cd06453">
    <property type="entry name" value="SufS_like"/>
    <property type="match status" value="1"/>
</dbReference>
<evidence type="ECO:0000256" key="5">
    <source>
        <dbReference type="ARBA" id="ARBA00022898"/>
    </source>
</evidence>
<dbReference type="STRING" id="39490.ERS852448_00693"/>
<evidence type="ECO:0000256" key="2">
    <source>
        <dbReference type="ARBA" id="ARBA00010447"/>
    </source>
</evidence>
<evidence type="ECO:0000256" key="3">
    <source>
        <dbReference type="ARBA" id="ARBA00012239"/>
    </source>
</evidence>
<evidence type="ECO:0000256" key="8">
    <source>
        <dbReference type="RuleBase" id="RU004506"/>
    </source>
</evidence>